<reference evidence="1" key="1">
    <citation type="submission" date="2018-06" db="EMBL/GenBank/DDBJ databases">
        <authorList>
            <person name="Zhirakovskaya E."/>
        </authorList>
    </citation>
    <scope>NUCLEOTIDE SEQUENCE</scope>
</reference>
<proteinExistence type="predicted"/>
<organism evidence="1">
    <name type="scientific">hydrothermal vent metagenome</name>
    <dbReference type="NCBI Taxonomy" id="652676"/>
    <lineage>
        <taxon>unclassified sequences</taxon>
        <taxon>metagenomes</taxon>
        <taxon>ecological metagenomes</taxon>
    </lineage>
</organism>
<dbReference type="SUPFAM" id="SSF143456">
    <property type="entry name" value="VC0467-like"/>
    <property type="match status" value="1"/>
</dbReference>
<dbReference type="AlphaFoldDB" id="A0A3B1C7W4"/>
<dbReference type="Pfam" id="PF02622">
    <property type="entry name" value="DUF179"/>
    <property type="match status" value="1"/>
</dbReference>
<protein>
    <submittedName>
        <fullName evidence="1">Uncharacterized protein</fullName>
    </submittedName>
</protein>
<dbReference type="Gene3D" id="3.40.1740.10">
    <property type="entry name" value="VC0467-like"/>
    <property type="match status" value="1"/>
</dbReference>
<sequence length="237" mass="26895">MRTRVLVFFSLWSHFVLVFLLCFPVLLNAAELNETAGSSQLSRDEIEIQSGVFLVADLKIMDAHFGKTVVLILHHDAGGSSGLVINRPTEQVLKDLLPTVEWPVPVEAIFEGGPVLRDETLALLFRSKNTPQNMEPVFKDVYVTRKARVFAGILQDETQSKGHRLYAGYAGWSPGQLEAERRRGDWHVLFADVDVLFDEDVSQTWSEMFARTQRRFVKKDPQGLHFKTLSKNIPKKD</sequence>
<dbReference type="PANTHER" id="PTHR30327:SF1">
    <property type="entry name" value="UPF0301 PROTEIN YQGE"/>
    <property type="match status" value="1"/>
</dbReference>
<dbReference type="InterPro" id="IPR003774">
    <property type="entry name" value="AlgH-like"/>
</dbReference>
<name>A0A3B1C7W4_9ZZZZ</name>
<gene>
    <name evidence="1" type="ORF">MNBD_NITROSPIRAE01-943</name>
</gene>
<dbReference type="GO" id="GO:0005829">
    <property type="term" value="C:cytosol"/>
    <property type="evidence" value="ECO:0007669"/>
    <property type="project" value="TreeGrafter"/>
</dbReference>
<dbReference type="PANTHER" id="PTHR30327">
    <property type="entry name" value="UNCHARACTERIZED PROTEIN YQGE"/>
    <property type="match status" value="1"/>
</dbReference>
<evidence type="ECO:0000313" key="1">
    <source>
        <dbReference type="EMBL" id="VAX26616.1"/>
    </source>
</evidence>
<accession>A0A3B1C7W4</accession>
<dbReference type="EMBL" id="UOGF01000016">
    <property type="protein sequence ID" value="VAX26616.1"/>
    <property type="molecule type" value="Genomic_DNA"/>
</dbReference>